<reference evidence="5 6" key="1">
    <citation type="journal article" date="2020" name="G3 (Bethesda)">
        <title>CeMbio - The Caenorhabditis elegans Microbiome Resource.</title>
        <authorList>
            <person name="Dirksen P."/>
            <person name="Assie A."/>
            <person name="Zimmermann J."/>
            <person name="Zhang F."/>
            <person name="Tietje A.M."/>
            <person name="Marsh S.A."/>
            <person name="Felix M.A."/>
            <person name="Shapira M."/>
            <person name="Kaleta C."/>
            <person name="Schulenburg H."/>
            <person name="Samuel B."/>
        </authorList>
    </citation>
    <scope>NUCLEOTIDE SEQUENCE [LARGE SCALE GENOMIC DNA]</scope>
    <source>
        <strain evidence="5 6">BIGb0172</strain>
    </source>
</reference>
<dbReference type="InterPro" id="IPR028081">
    <property type="entry name" value="Leu-bd"/>
</dbReference>
<dbReference type="Proteomes" id="UP000515240">
    <property type="component" value="Chromosome"/>
</dbReference>
<sequence length="410" mass="43803">MRISQIPALRAHLQPLGLAAALLCLSLGAMAQSGPPVRIGLIVDQSGVYSAITGKGSITAAQMALDEAGGQVLGRKVELLTFDHQSKADSAAAKAREWYDNGVDAIQDVGGSAAALAVLNIAKEKGKVLVMSGPASDRITGDMCGPTVAHWAYNSYALANTVGKAAAEKIGKQWYFLTADYSGGYDIVKATTQAIATVGGKVIGETRHPLNGSDFSSAVVQAQASKADVIGLANFGNDLVNSIKAAREFGITPESKQKLASLLMYINDVHSVGLRTAQGMLLSEAFYWDMNDETRAFSKKYFAKVNAMPNMSQMGAYSSVKHYLKAVEAAGSTDAKAVMAKMREMPINDVFTKNGRLREDGMMVHDMYLFQVKSPQESKAPWDYYKVISTVPADKAFLPLSESACPLVKK</sequence>
<comment type="similarity">
    <text evidence="1">Belongs to the leucine-binding protein family.</text>
</comment>
<dbReference type="PANTHER" id="PTHR30483">
    <property type="entry name" value="LEUCINE-SPECIFIC-BINDING PROTEIN"/>
    <property type="match status" value="1"/>
</dbReference>
<protein>
    <submittedName>
        <fullName evidence="5">ABC transporter substrate-binding protein</fullName>
    </submittedName>
</protein>
<dbReference type="SUPFAM" id="SSF53822">
    <property type="entry name" value="Periplasmic binding protein-like I"/>
    <property type="match status" value="1"/>
</dbReference>
<evidence type="ECO:0000256" key="1">
    <source>
        <dbReference type="ARBA" id="ARBA00010062"/>
    </source>
</evidence>
<feature type="domain" description="Leucine-binding protein" evidence="4">
    <location>
        <begin position="36"/>
        <end position="373"/>
    </location>
</feature>
<dbReference type="InterPro" id="IPR028082">
    <property type="entry name" value="Peripla_BP_I"/>
</dbReference>
<gene>
    <name evidence="5" type="ORF">HS961_08315</name>
</gene>
<evidence type="ECO:0000256" key="3">
    <source>
        <dbReference type="SAM" id="SignalP"/>
    </source>
</evidence>
<dbReference type="Pfam" id="PF13458">
    <property type="entry name" value="Peripla_BP_6"/>
    <property type="match status" value="1"/>
</dbReference>
<organism evidence="5 6">
    <name type="scientific">Comamonas piscis</name>
    <dbReference type="NCBI Taxonomy" id="1562974"/>
    <lineage>
        <taxon>Bacteria</taxon>
        <taxon>Pseudomonadati</taxon>
        <taxon>Pseudomonadota</taxon>
        <taxon>Betaproteobacteria</taxon>
        <taxon>Burkholderiales</taxon>
        <taxon>Comamonadaceae</taxon>
        <taxon>Comamonas</taxon>
    </lineage>
</organism>
<dbReference type="CDD" id="cd06327">
    <property type="entry name" value="PBP1_SBP-like"/>
    <property type="match status" value="1"/>
</dbReference>
<evidence type="ECO:0000259" key="4">
    <source>
        <dbReference type="Pfam" id="PF13458"/>
    </source>
</evidence>
<dbReference type="EMBL" id="CP058554">
    <property type="protein sequence ID" value="QMV72840.1"/>
    <property type="molecule type" value="Genomic_DNA"/>
</dbReference>
<dbReference type="RefSeq" id="WP_182327249.1">
    <property type="nucleotide sequence ID" value="NZ_CP058554.1"/>
</dbReference>
<accession>A0A7G5EFR5</accession>
<dbReference type="InterPro" id="IPR051010">
    <property type="entry name" value="BCAA_transport"/>
</dbReference>
<dbReference type="PANTHER" id="PTHR30483:SF6">
    <property type="entry name" value="PERIPLASMIC BINDING PROTEIN OF ABC TRANSPORTER FOR NATURAL AMINO ACIDS"/>
    <property type="match status" value="1"/>
</dbReference>
<dbReference type="AlphaFoldDB" id="A0A7G5EFR5"/>
<dbReference type="KEGG" id="cpis:HS961_08315"/>
<proteinExistence type="inferred from homology"/>
<feature type="chain" id="PRO_5028936485" evidence="3">
    <location>
        <begin position="32"/>
        <end position="410"/>
    </location>
</feature>
<evidence type="ECO:0000256" key="2">
    <source>
        <dbReference type="ARBA" id="ARBA00022729"/>
    </source>
</evidence>
<keyword evidence="2 3" id="KW-0732">Signal</keyword>
<feature type="signal peptide" evidence="3">
    <location>
        <begin position="1"/>
        <end position="31"/>
    </location>
</feature>
<evidence type="ECO:0000313" key="5">
    <source>
        <dbReference type="EMBL" id="QMV72840.1"/>
    </source>
</evidence>
<keyword evidence="6" id="KW-1185">Reference proteome</keyword>
<name>A0A7G5EFR5_9BURK</name>
<evidence type="ECO:0000313" key="6">
    <source>
        <dbReference type="Proteomes" id="UP000515240"/>
    </source>
</evidence>
<dbReference type="Gene3D" id="3.40.50.2300">
    <property type="match status" value="2"/>
</dbReference>